<dbReference type="KEGG" id="merd:EB233_30750"/>
<dbReference type="EMBL" id="CP033361">
    <property type="protein sequence ID" value="QKC79292.1"/>
    <property type="molecule type" value="Genomic_DNA"/>
</dbReference>
<protein>
    <submittedName>
        <fullName evidence="1">Uncharacterized protein</fullName>
    </submittedName>
</protein>
<organism evidence="1 2">
    <name type="scientific">Mesorhizobium erdmanii</name>
    <dbReference type="NCBI Taxonomy" id="1777866"/>
    <lineage>
        <taxon>Bacteria</taxon>
        <taxon>Pseudomonadati</taxon>
        <taxon>Pseudomonadota</taxon>
        <taxon>Alphaproteobacteria</taxon>
        <taxon>Hyphomicrobiales</taxon>
        <taxon>Phyllobacteriaceae</taxon>
        <taxon>Mesorhizobium</taxon>
    </lineage>
</organism>
<keyword evidence="2" id="KW-1185">Reference proteome</keyword>
<dbReference type="AlphaFoldDB" id="A0A6M7UQX1"/>
<sequence length="91" mass="10443">MHLLRAKRWHDVCWLRSAILSEGWSHENTQDFDGLPTGVFRSERTTSSRINGRKGVGMANNILRRESPAPLLEVDDWLRGEPLTNFKPGKE</sequence>
<proteinExistence type="predicted"/>
<dbReference type="Proteomes" id="UP000503339">
    <property type="component" value="Chromosome"/>
</dbReference>
<name>A0A6M7UQX1_9HYPH</name>
<reference evidence="1 2" key="1">
    <citation type="submission" date="2018-10" db="EMBL/GenBank/DDBJ databases">
        <authorList>
            <person name="Perry B.J."/>
            <person name="Sullivan J.T."/>
            <person name="Murphy R.J.T."/>
            <person name="Ramsay J.P."/>
            <person name="Ronson C.W."/>
        </authorList>
    </citation>
    <scope>NUCLEOTIDE SEQUENCE [LARGE SCALE GENOMIC DNA]</scope>
    <source>
        <strain evidence="1 2">NZP2014</strain>
    </source>
</reference>
<gene>
    <name evidence="1" type="ORF">EB233_30750</name>
</gene>
<evidence type="ECO:0000313" key="2">
    <source>
        <dbReference type="Proteomes" id="UP000503339"/>
    </source>
</evidence>
<evidence type="ECO:0000313" key="1">
    <source>
        <dbReference type="EMBL" id="QKC79292.1"/>
    </source>
</evidence>
<accession>A0A6M7UQX1</accession>